<dbReference type="EMBL" id="VIBQ01000010">
    <property type="protein sequence ID" value="KAB8339125.1"/>
    <property type="molecule type" value="Genomic_DNA"/>
</dbReference>
<accession>A0A5N6KR55</accession>
<sequence length="142" mass="16019">MGFVVIGRMGGREAERDWRVKTPRLHLTAKSLRKELQARVRHGAGQQVAAGQGVGRGDLARTCTGNRKQEQIERGKMAVGTRHWPSTFSGRSRSRVLGTGFVCKLDYPEAETARVLRVFEPRRARWPITCSDLQTFCRQGRL</sequence>
<organism evidence="2 3">
    <name type="scientific">Carpinus fangiana</name>
    <dbReference type="NCBI Taxonomy" id="176857"/>
    <lineage>
        <taxon>Eukaryota</taxon>
        <taxon>Viridiplantae</taxon>
        <taxon>Streptophyta</taxon>
        <taxon>Embryophyta</taxon>
        <taxon>Tracheophyta</taxon>
        <taxon>Spermatophyta</taxon>
        <taxon>Magnoliopsida</taxon>
        <taxon>eudicotyledons</taxon>
        <taxon>Gunneridae</taxon>
        <taxon>Pentapetalae</taxon>
        <taxon>rosids</taxon>
        <taxon>fabids</taxon>
        <taxon>Fagales</taxon>
        <taxon>Betulaceae</taxon>
        <taxon>Carpinus</taxon>
    </lineage>
</organism>
<reference evidence="2 3" key="1">
    <citation type="submission" date="2019-06" db="EMBL/GenBank/DDBJ databases">
        <title>A chromosomal-level reference genome of Carpinus fangiana (Coryloideae, Betulaceae).</title>
        <authorList>
            <person name="Yang X."/>
            <person name="Wang Z."/>
            <person name="Zhang L."/>
            <person name="Hao G."/>
            <person name="Liu J."/>
            <person name="Yang Y."/>
        </authorList>
    </citation>
    <scope>NUCLEOTIDE SEQUENCE [LARGE SCALE GENOMIC DNA]</scope>
    <source>
        <strain evidence="2">Cfa_2016G</strain>
        <tissue evidence="2">Leaf</tissue>
    </source>
</reference>
<proteinExistence type="predicted"/>
<protein>
    <submittedName>
        <fullName evidence="2">Uncharacterized protein</fullName>
    </submittedName>
</protein>
<evidence type="ECO:0000256" key="1">
    <source>
        <dbReference type="SAM" id="MobiDB-lite"/>
    </source>
</evidence>
<comment type="caution">
    <text evidence="2">The sequence shown here is derived from an EMBL/GenBank/DDBJ whole genome shotgun (WGS) entry which is preliminary data.</text>
</comment>
<dbReference type="Proteomes" id="UP000327013">
    <property type="component" value="Unassembled WGS sequence"/>
</dbReference>
<gene>
    <name evidence="2" type="ORF">FH972_022061</name>
</gene>
<evidence type="ECO:0000313" key="3">
    <source>
        <dbReference type="Proteomes" id="UP000327013"/>
    </source>
</evidence>
<dbReference type="AlphaFoldDB" id="A0A5N6KR55"/>
<feature type="region of interest" description="Disordered" evidence="1">
    <location>
        <begin position="44"/>
        <end position="70"/>
    </location>
</feature>
<name>A0A5N6KR55_9ROSI</name>
<keyword evidence="3" id="KW-1185">Reference proteome</keyword>
<evidence type="ECO:0000313" key="2">
    <source>
        <dbReference type="EMBL" id="KAB8339125.1"/>
    </source>
</evidence>